<evidence type="ECO:0000256" key="2">
    <source>
        <dbReference type="ARBA" id="ARBA00022679"/>
    </source>
</evidence>
<dbReference type="GO" id="GO:0032259">
    <property type="term" value="P:methylation"/>
    <property type="evidence" value="ECO:0007669"/>
    <property type="project" value="UniProtKB-KW"/>
</dbReference>
<accession>A0A6B8VQV6</accession>
<evidence type="ECO:0000313" key="6">
    <source>
        <dbReference type="Proteomes" id="UP000427071"/>
    </source>
</evidence>
<dbReference type="SUPFAM" id="SSF53335">
    <property type="entry name" value="S-adenosyl-L-methionine-dependent methyltransferases"/>
    <property type="match status" value="1"/>
</dbReference>
<organism evidence="5 6">
    <name type="scientific">Corynebacterium kalinowskii</name>
    <dbReference type="NCBI Taxonomy" id="2675216"/>
    <lineage>
        <taxon>Bacteria</taxon>
        <taxon>Bacillati</taxon>
        <taxon>Actinomycetota</taxon>
        <taxon>Actinomycetes</taxon>
        <taxon>Mycobacteriales</taxon>
        <taxon>Corynebacteriaceae</taxon>
        <taxon>Corynebacterium</taxon>
    </lineage>
</organism>
<dbReference type="EMBL" id="CP046452">
    <property type="protein sequence ID" value="QGU01957.1"/>
    <property type="molecule type" value="Genomic_DNA"/>
</dbReference>
<dbReference type="AlphaFoldDB" id="A0A6B8VQV6"/>
<keyword evidence="1 5" id="KW-0489">Methyltransferase</keyword>
<evidence type="ECO:0000256" key="1">
    <source>
        <dbReference type="ARBA" id="ARBA00022603"/>
    </source>
</evidence>
<protein>
    <submittedName>
        <fullName evidence="5">Magnesium-protoporphyrin O-methyltransferase</fullName>
        <ecNumber evidence="5">2.1.1.11</ecNumber>
    </submittedName>
</protein>
<dbReference type="InterPro" id="IPR029063">
    <property type="entry name" value="SAM-dependent_MTases_sf"/>
</dbReference>
<proteinExistence type="predicted"/>
<reference evidence="6" key="1">
    <citation type="submission" date="2019-11" db="EMBL/GenBank/DDBJ databases">
        <title>Complete genome sequence of Corynebacterium kalinowskii 1959, a novel Corynebacterium species isolated from soil of a small paddock in Vilsendorf, Germany.</title>
        <authorList>
            <person name="Schaffert L."/>
            <person name="Ruwe M."/>
            <person name="Milse J."/>
            <person name="Hanuschka K."/>
            <person name="Ortseifen V."/>
            <person name="Droste J."/>
            <person name="Brandt D."/>
            <person name="Schlueter L."/>
            <person name="Kutter Y."/>
            <person name="Vinke S."/>
            <person name="Viehoefer P."/>
            <person name="Jacob L."/>
            <person name="Luebke N.-C."/>
            <person name="Schulte-Berndt E."/>
            <person name="Hain C."/>
            <person name="Linder M."/>
            <person name="Schmidt P."/>
            <person name="Wollenschlaeger L."/>
            <person name="Luttermann T."/>
            <person name="Thieme E."/>
            <person name="Hassa J."/>
            <person name="Haak M."/>
            <person name="Wittchen M."/>
            <person name="Mentz A."/>
            <person name="Persicke M."/>
            <person name="Busche T."/>
            <person name="Ruckert C."/>
        </authorList>
    </citation>
    <scope>NUCLEOTIDE SEQUENCE [LARGE SCALE GENOMIC DNA]</scope>
    <source>
        <strain evidence="6">1959</strain>
    </source>
</reference>
<feature type="domain" description="Methyltransferase" evidence="4">
    <location>
        <begin position="49"/>
        <end position="140"/>
    </location>
</feature>
<evidence type="ECO:0000313" key="5">
    <source>
        <dbReference type="EMBL" id="QGU01957.1"/>
    </source>
</evidence>
<dbReference type="Proteomes" id="UP000427071">
    <property type="component" value="Chromosome"/>
</dbReference>
<dbReference type="PANTHER" id="PTHR43464:SF19">
    <property type="entry name" value="UBIQUINONE BIOSYNTHESIS O-METHYLTRANSFERASE, MITOCHONDRIAL"/>
    <property type="match status" value="1"/>
</dbReference>
<evidence type="ECO:0000259" key="4">
    <source>
        <dbReference type="Pfam" id="PF13649"/>
    </source>
</evidence>
<keyword evidence="2 5" id="KW-0808">Transferase</keyword>
<dbReference type="GO" id="GO:0046406">
    <property type="term" value="F:magnesium protoporphyrin IX methyltransferase activity"/>
    <property type="evidence" value="ECO:0007669"/>
    <property type="project" value="UniProtKB-EC"/>
</dbReference>
<gene>
    <name evidence="5" type="primary">bchM</name>
    <name evidence="5" type="ORF">CKALI_05435</name>
</gene>
<dbReference type="KEGG" id="ckw:CKALI_05435"/>
<evidence type="ECO:0000256" key="3">
    <source>
        <dbReference type="ARBA" id="ARBA00022691"/>
    </source>
</evidence>
<dbReference type="InterPro" id="IPR041698">
    <property type="entry name" value="Methyltransf_25"/>
</dbReference>
<dbReference type="RefSeq" id="WP_156192321.1">
    <property type="nucleotide sequence ID" value="NZ_CP046452.1"/>
</dbReference>
<name>A0A6B8VQV6_9CORY</name>
<dbReference type="Pfam" id="PF13649">
    <property type="entry name" value="Methyltransf_25"/>
    <property type="match status" value="1"/>
</dbReference>
<keyword evidence="3" id="KW-0949">S-adenosyl-L-methionine</keyword>
<dbReference type="CDD" id="cd02440">
    <property type="entry name" value="AdoMet_MTases"/>
    <property type="match status" value="1"/>
</dbReference>
<dbReference type="EC" id="2.1.1.11" evidence="5"/>
<sequence>MRTWKEIVAANPEHSENYAQRWKSFVAEGKDINGEARFVDAMAPRGARILDAGCGTGRVGGELARLGHRVTGVDIDPTLIGHAESQFADCAWIVGDLAAGEVPEGPYDVIVSPGNVITFLAPAGRVPALRAMAGQLADGGRLVIGFGTDRGYHYRQFLEDCASVGLQESLLLSTWDLKPFSPQSGFLIAVLERA</sequence>
<dbReference type="Gene3D" id="3.40.50.150">
    <property type="entry name" value="Vaccinia Virus protein VP39"/>
    <property type="match status" value="1"/>
</dbReference>
<keyword evidence="6" id="KW-1185">Reference proteome</keyword>
<dbReference type="PANTHER" id="PTHR43464">
    <property type="entry name" value="METHYLTRANSFERASE"/>
    <property type="match status" value="1"/>
</dbReference>